<keyword evidence="2" id="KW-0805">Transcription regulation</keyword>
<evidence type="ECO:0000256" key="1">
    <source>
        <dbReference type="ARBA" id="ARBA00022491"/>
    </source>
</evidence>
<dbReference type="InterPro" id="IPR047057">
    <property type="entry name" value="MerR_fam"/>
</dbReference>
<dbReference type="SUPFAM" id="SSF46955">
    <property type="entry name" value="Putative DNA-binding domain"/>
    <property type="match status" value="1"/>
</dbReference>
<dbReference type="PROSITE" id="PS50937">
    <property type="entry name" value="HTH_MERR_2"/>
    <property type="match status" value="1"/>
</dbReference>
<dbReference type="RefSeq" id="WP_327094723.1">
    <property type="nucleotide sequence ID" value="NZ_CP109149.1"/>
</dbReference>
<gene>
    <name evidence="6" type="ORF">OG563_18590</name>
</gene>
<evidence type="ECO:0000256" key="3">
    <source>
        <dbReference type="ARBA" id="ARBA00023125"/>
    </source>
</evidence>
<proteinExistence type="predicted"/>
<dbReference type="SMART" id="SM00422">
    <property type="entry name" value="HTH_MERR"/>
    <property type="match status" value="1"/>
</dbReference>
<accession>A0ABZ1Z394</accession>
<dbReference type="PANTHER" id="PTHR30204:SF69">
    <property type="entry name" value="MERR-FAMILY TRANSCRIPTIONAL REGULATOR"/>
    <property type="match status" value="1"/>
</dbReference>
<keyword evidence="3" id="KW-0238">DNA-binding</keyword>
<feature type="domain" description="HTH merR-type" evidence="5">
    <location>
        <begin position="1"/>
        <end position="68"/>
    </location>
</feature>
<keyword evidence="4" id="KW-0804">Transcription</keyword>
<dbReference type="PANTHER" id="PTHR30204">
    <property type="entry name" value="REDOX-CYCLING DRUG-SENSING TRANSCRIPTIONAL ACTIVATOR SOXR"/>
    <property type="match status" value="1"/>
</dbReference>
<evidence type="ECO:0000256" key="4">
    <source>
        <dbReference type="ARBA" id="ARBA00023163"/>
    </source>
</evidence>
<keyword evidence="7" id="KW-1185">Reference proteome</keyword>
<evidence type="ECO:0000259" key="5">
    <source>
        <dbReference type="PROSITE" id="PS50937"/>
    </source>
</evidence>
<evidence type="ECO:0000256" key="2">
    <source>
        <dbReference type="ARBA" id="ARBA00023015"/>
    </source>
</evidence>
<evidence type="ECO:0000313" key="6">
    <source>
        <dbReference type="EMBL" id="WUV50022.1"/>
    </source>
</evidence>
<dbReference type="InterPro" id="IPR009061">
    <property type="entry name" value="DNA-bd_dom_put_sf"/>
</dbReference>
<dbReference type="EMBL" id="CP109441">
    <property type="protein sequence ID" value="WUV50022.1"/>
    <property type="molecule type" value="Genomic_DNA"/>
</dbReference>
<dbReference type="InterPro" id="IPR000551">
    <property type="entry name" value="MerR-type_HTH_dom"/>
</dbReference>
<dbReference type="Proteomes" id="UP001432062">
    <property type="component" value="Chromosome"/>
</dbReference>
<keyword evidence="1" id="KW-0678">Repressor</keyword>
<organism evidence="6 7">
    <name type="scientific">Nocardia vinacea</name>
    <dbReference type="NCBI Taxonomy" id="96468"/>
    <lineage>
        <taxon>Bacteria</taxon>
        <taxon>Bacillati</taxon>
        <taxon>Actinomycetota</taxon>
        <taxon>Actinomycetes</taxon>
        <taxon>Mycobacteriales</taxon>
        <taxon>Nocardiaceae</taxon>
        <taxon>Nocardia</taxon>
    </lineage>
</organism>
<dbReference type="Gene3D" id="1.10.1660.10">
    <property type="match status" value="1"/>
</dbReference>
<protein>
    <submittedName>
        <fullName evidence="6">MerR family transcriptional regulator</fullName>
    </submittedName>
</protein>
<sequence>MRISDLSRITGASPRMLRHYEAAGVLSPRRDPNGYRHYRPEDVKTVKDIRCLLASGLSLTESYTMLHIACTAPSSASEDDREAVLQQIDERTRQLDTAIERLVAEKANLLELRSDIEAGR</sequence>
<evidence type="ECO:0000313" key="7">
    <source>
        <dbReference type="Proteomes" id="UP001432062"/>
    </source>
</evidence>
<reference evidence="6" key="1">
    <citation type="submission" date="2022-10" db="EMBL/GenBank/DDBJ databases">
        <title>The complete genomes of actinobacterial strains from the NBC collection.</title>
        <authorList>
            <person name="Joergensen T.S."/>
            <person name="Alvarez Arevalo M."/>
            <person name="Sterndorff E.B."/>
            <person name="Faurdal D."/>
            <person name="Vuksanovic O."/>
            <person name="Mourched A.-S."/>
            <person name="Charusanti P."/>
            <person name="Shaw S."/>
            <person name="Blin K."/>
            <person name="Weber T."/>
        </authorList>
    </citation>
    <scope>NUCLEOTIDE SEQUENCE</scope>
    <source>
        <strain evidence="6">NBC_01482</strain>
    </source>
</reference>
<dbReference type="Pfam" id="PF13411">
    <property type="entry name" value="MerR_1"/>
    <property type="match status" value="1"/>
</dbReference>
<name>A0ABZ1Z394_9NOCA</name>